<protein>
    <submittedName>
        <fullName evidence="2">Uncharacterized protein</fullName>
    </submittedName>
</protein>
<keyword evidence="1" id="KW-1133">Transmembrane helix</keyword>
<organism evidence="2 3">
    <name type="scientific">Sphingomonas hengshuiensis</name>
    <dbReference type="NCBI Taxonomy" id="1609977"/>
    <lineage>
        <taxon>Bacteria</taxon>
        <taxon>Pseudomonadati</taxon>
        <taxon>Pseudomonadota</taxon>
        <taxon>Alphaproteobacteria</taxon>
        <taxon>Sphingomonadales</taxon>
        <taxon>Sphingomonadaceae</taxon>
        <taxon>Sphingomonas</taxon>
    </lineage>
</organism>
<evidence type="ECO:0000313" key="3">
    <source>
        <dbReference type="Proteomes" id="UP000032300"/>
    </source>
</evidence>
<dbReference type="Proteomes" id="UP000032300">
    <property type="component" value="Chromosome"/>
</dbReference>
<dbReference type="EMBL" id="CP010836">
    <property type="protein sequence ID" value="AJP73999.1"/>
    <property type="molecule type" value="Genomic_DNA"/>
</dbReference>
<reference evidence="2 3" key="2">
    <citation type="submission" date="2015-02" db="EMBL/GenBank/DDBJ databases">
        <title>The complete genome of Sphingomonas hengshuiensis sp. WHSC-8 isolated from soil of Hengshui Lake.</title>
        <authorList>
            <person name="Wei S."/>
            <person name="Guo J."/>
            <person name="Su C."/>
            <person name="Wu R."/>
            <person name="Zhang Z."/>
            <person name="Liang K."/>
            <person name="Li H."/>
            <person name="Wang T."/>
            <person name="Liu H."/>
            <person name="Zhang C."/>
            <person name="Li Z."/>
            <person name="Wang Q."/>
            <person name="Meng J."/>
        </authorList>
    </citation>
    <scope>NUCLEOTIDE SEQUENCE [LARGE SCALE GENOMIC DNA]</scope>
    <source>
        <strain evidence="2 3">WHSC-8</strain>
    </source>
</reference>
<keyword evidence="3" id="KW-1185">Reference proteome</keyword>
<dbReference type="KEGG" id="sphi:TS85_22630"/>
<accession>A0A7U5HVP5</accession>
<name>A0A7U5HVP5_9SPHN</name>
<gene>
    <name evidence="2" type="ORF">TS85_22630</name>
</gene>
<feature type="transmembrane region" description="Helical" evidence="1">
    <location>
        <begin position="153"/>
        <end position="171"/>
    </location>
</feature>
<sequence>MVSTPVFLLLAFVSGTVAIGLLFLLFKLLDPLLDPFLGTESSLQRLQRRRDRRLARGQDRYFEELRSIDSAIASHLEIQQASGERKWRPRPATWLLLPWSLFLGGWVLGVFAPMAGLGPIPSSATNFGMSWLILVGASYLLEPEPTIFRIDWQRYLTGAAMIAVGVAAIASDFSRS</sequence>
<feature type="transmembrane region" description="Helical" evidence="1">
    <location>
        <begin position="6"/>
        <end position="26"/>
    </location>
</feature>
<dbReference type="AlphaFoldDB" id="A0A7U5HVP5"/>
<proteinExistence type="predicted"/>
<feature type="transmembrane region" description="Helical" evidence="1">
    <location>
        <begin position="123"/>
        <end position="141"/>
    </location>
</feature>
<keyword evidence="1" id="KW-0812">Transmembrane</keyword>
<keyword evidence="1" id="KW-0472">Membrane</keyword>
<feature type="transmembrane region" description="Helical" evidence="1">
    <location>
        <begin position="94"/>
        <end position="117"/>
    </location>
</feature>
<reference evidence="2 3" key="1">
    <citation type="journal article" date="2015" name="Int. J. Syst. Evol. Microbiol.">
        <title>Sphingomonas hengshuiensis sp. nov., isolated from lake wetland.</title>
        <authorList>
            <person name="Wei S."/>
            <person name="Wang T."/>
            <person name="Liu H."/>
            <person name="Zhang C."/>
            <person name="Guo J."/>
            <person name="Wang Q."/>
            <person name="Liang K."/>
            <person name="Zhang Z."/>
        </authorList>
    </citation>
    <scope>NUCLEOTIDE SEQUENCE [LARGE SCALE GENOMIC DNA]</scope>
    <source>
        <strain evidence="2 3">WHSC-8</strain>
    </source>
</reference>
<evidence type="ECO:0000256" key="1">
    <source>
        <dbReference type="SAM" id="Phobius"/>
    </source>
</evidence>
<evidence type="ECO:0000313" key="2">
    <source>
        <dbReference type="EMBL" id="AJP73999.1"/>
    </source>
</evidence>